<dbReference type="InterPro" id="IPR050545">
    <property type="entry name" value="Mycobact_MmpL"/>
</dbReference>
<dbReference type="GO" id="GO:0005886">
    <property type="term" value="C:plasma membrane"/>
    <property type="evidence" value="ECO:0007669"/>
    <property type="project" value="UniProtKB-SubCell"/>
</dbReference>
<dbReference type="InterPro" id="IPR004869">
    <property type="entry name" value="MMPL_dom"/>
</dbReference>
<proteinExistence type="predicted"/>
<protein>
    <submittedName>
        <fullName evidence="9">RND superfamily exporter</fullName>
    </submittedName>
</protein>
<dbReference type="OrthoDB" id="9809027at2"/>
<feature type="transmembrane region" description="Helical" evidence="7">
    <location>
        <begin position="32"/>
        <end position="53"/>
    </location>
</feature>
<evidence type="ECO:0000256" key="4">
    <source>
        <dbReference type="ARBA" id="ARBA00022989"/>
    </source>
</evidence>
<evidence type="ECO:0000256" key="3">
    <source>
        <dbReference type="ARBA" id="ARBA00022692"/>
    </source>
</evidence>
<keyword evidence="10" id="KW-1185">Reference proteome</keyword>
<feature type="transmembrane region" description="Helical" evidence="7">
    <location>
        <begin position="740"/>
        <end position="759"/>
    </location>
</feature>
<feature type="transmembrane region" description="Helical" evidence="7">
    <location>
        <begin position="325"/>
        <end position="346"/>
    </location>
</feature>
<dbReference type="eggNOG" id="COG4258">
    <property type="taxonomic scope" value="Bacteria"/>
</dbReference>
<gene>
    <name evidence="9" type="ordered locus">Psta_0225</name>
</gene>
<feature type="transmembrane region" description="Helical" evidence="7">
    <location>
        <begin position="299"/>
        <end position="318"/>
    </location>
</feature>
<dbReference type="HOGENOM" id="CLU_009099_1_0_0"/>
<feature type="transmembrane region" description="Helical" evidence="7">
    <location>
        <begin position="766"/>
        <end position="788"/>
    </location>
</feature>
<name>D2R1D6_PIRSD</name>
<dbReference type="PROSITE" id="PS50156">
    <property type="entry name" value="SSD"/>
    <property type="match status" value="1"/>
</dbReference>
<dbReference type="Pfam" id="PF03176">
    <property type="entry name" value="MMPL"/>
    <property type="match status" value="2"/>
</dbReference>
<evidence type="ECO:0000256" key="6">
    <source>
        <dbReference type="SAM" id="MobiDB-lite"/>
    </source>
</evidence>
<dbReference type="KEGG" id="psl:Psta_0225"/>
<feature type="transmembrane region" description="Helical" evidence="7">
    <location>
        <begin position="352"/>
        <end position="376"/>
    </location>
</feature>
<feature type="region of interest" description="Disordered" evidence="6">
    <location>
        <begin position="998"/>
        <end position="1070"/>
    </location>
</feature>
<comment type="subcellular location">
    <subcellularLocation>
        <location evidence="1">Cell membrane</location>
        <topology evidence="1">Multi-pass membrane protein</topology>
    </subcellularLocation>
</comment>
<evidence type="ECO:0000259" key="8">
    <source>
        <dbReference type="PROSITE" id="PS50156"/>
    </source>
</evidence>
<feature type="compositionally biased region" description="Low complexity" evidence="6">
    <location>
        <begin position="905"/>
        <end position="915"/>
    </location>
</feature>
<dbReference type="Gene3D" id="1.20.1640.10">
    <property type="entry name" value="Multidrug efflux transporter AcrB transmembrane domain"/>
    <property type="match status" value="2"/>
</dbReference>
<dbReference type="EMBL" id="CP001848">
    <property type="protein sequence ID" value="ADB14921.1"/>
    <property type="molecule type" value="Genomic_DNA"/>
</dbReference>
<keyword evidence="3 7" id="KW-0812">Transmembrane</keyword>
<feature type="compositionally biased region" description="Pro residues" evidence="6">
    <location>
        <begin position="935"/>
        <end position="945"/>
    </location>
</feature>
<evidence type="ECO:0000313" key="10">
    <source>
        <dbReference type="Proteomes" id="UP000001887"/>
    </source>
</evidence>
<dbReference type="Proteomes" id="UP000001887">
    <property type="component" value="Chromosome"/>
</dbReference>
<evidence type="ECO:0000256" key="1">
    <source>
        <dbReference type="ARBA" id="ARBA00004651"/>
    </source>
</evidence>
<keyword evidence="4 7" id="KW-1133">Transmembrane helix</keyword>
<feature type="transmembrane region" description="Helical" evidence="7">
    <location>
        <begin position="425"/>
        <end position="448"/>
    </location>
</feature>
<feature type="compositionally biased region" description="Polar residues" evidence="6">
    <location>
        <begin position="1006"/>
        <end position="1025"/>
    </location>
</feature>
<organism evidence="9 10">
    <name type="scientific">Pirellula staleyi (strain ATCC 27377 / DSM 6068 / ICPB 4128)</name>
    <name type="common">Pirella staleyi</name>
    <dbReference type="NCBI Taxonomy" id="530564"/>
    <lineage>
        <taxon>Bacteria</taxon>
        <taxon>Pseudomonadati</taxon>
        <taxon>Planctomycetota</taxon>
        <taxon>Planctomycetia</taxon>
        <taxon>Pirellulales</taxon>
        <taxon>Pirellulaceae</taxon>
        <taxon>Pirellula</taxon>
    </lineage>
</organism>
<dbReference type="SUPFAM" id="SSF82866">
    <property type="entry name" value="Multidrug efflux transporter AcrB transmembrane domain"/>
    <property type="match status" value="2"/>
</dbReference>
<feature type="transmembrane region" description="Helical" evidence="7">
    <location>
        <begin position="794"/>
        <end position="813"/>
    </location>
</feature>
<keyword evidence="2" id="KW-1003">Cell membrane</keyword>
<feature type="transmembrane region" description="Helical" evidence="7">
    <location>
        <begin position="479"/>
        <end position="496"/>
    </location>
</feature>
<feature type="transmembrane region" description="Helical" evidence="7">
    <location>
        <begin position="861"/>
        <end position="884"/>
    </location>
</feature>
<dbReference type="PANTHER" id="PTHR33406:SF13">
    <property type="entry name" value="MEMBRANE PROTEIN YDFJ"/>
    <property type="match status" value="1"/>
</dbReference>
<dbReference type="AlphaFoldDB" id="D2R1D6"/>
<evidence type="ECO:0000256" key="7">
    <source>
        <dbReference type="SAM" id="Phobius"/>
    </source>
</evidence>
<dbReference type="STRING" id="530564.Psta_0225"/>
<accession>D2R1D6</accession>
<dbReference type="PANTHER" id="PTHR33406">
    <property type="entry name" value="MEMBRANE PROTEIN MJ1562-RELATED"/>
    <property type="match status" value="1"/>
</dbReference>
<feature type="transmembrane region" description="Helical" evidence="7">
    <location>
        <begin position="396"/>
        <end position="419"/>
    </location>
</feature>
<evidence type="ECO:0000256" key="2">
    <source>
        <dbReference type="ARBA" id="ARBA00022475"/>
    </source>
</evidence>
<sequence>MNLERGPQLSESPLAAPLERLTRACLAAPGKVVIGAVVLALIAVLATASGLAMKTSRLDLLSPRSEYNQRWLAYLAEFGDRDDAIVLVRSPQPAKLAAALEDLAKKVRSGETHFESIFYRRDLSRVKGKALHFSSIEELRTLSQETARAAQLFPTADVPLDPTAVLAQLNNRLETIDVTTTQMRAQVEAQYLQTLGMIGAVIGEQTARPAAPGNSLEQLEARLLQLNAQYLTTDDGNTAFLLLKLKSSNTSEFARGSEAIGKLRAIITQARADHPDTWIGLTGMPIIEFDEMQASQTDMVWTSIASLIAVAFLFVAGYGGMRHALLACAVLLLGMAYAFGFVTLAIGHLNILSAAFGVILVGLGIDFGIHYVASYLRLRKNGYSIDEALMRTATDVGPSVLTGGITTAAGFFCAALTDFTGVRELGIVAGGGILLCVITAVTVLPALLKLVDSRIENREVPAILPAANWVRGFSESPRLTLAFFAVLTLVLCLGLFDLKFDHNLLNLQPRGIESAQIERELFIDRDDSVWFALSICENREELRARKAKFESLGCVAKTEEIVSLLPSSSIEKEQLIATIHKQLARLPDVVPSPAPLRADALLNEVRRASRLLAETSQQESPAAALAQLTAQSLAQIPPQVLEASWAQAQAAMMQTAIQSLRPLAELSNPEPPTLEDLPPELTSRFVGITHKHLIRVFAKGSIWDMDELATFVGELEKVDPQVTGHPVQTFYASQHMQQSYITAGLYALVAVFVLLVIDFRSFRASLLAMVPLLVGFLQMCGTIGWLGIPLNPANMIVLPLLLGIGVDDGVHLVHEMRRSRGRFKLSNSTAVAVILTSTTTMASFGSMILARHRGLQTLGQVLTIGVLCCLSMSLLAFPALLTWLTRHREELDEDEEDILQLARGTTTPPTDVDVPSIPSTFAVPPAKSPTRVIDEPPPVEEPAPQPMVDVSPAVKRPQRTETFFQTTLTAHQAPPESAPEPALEEPLPEEIESLLDSLTRGGASVDDSSSLEYAQGDGSSQQYLPESSVEPLADESSDGILGPRRLITPARRILPTRQSPGEGEANPDEV</sequence>
<feature type="domain" description="SSD" evidence="8">
    <location>
        <begin position="333"/>
        <end position="450"/>
    </location>
</feature>
<reference evidence="9 10" key="1">
    <citation type="journal article" date="2009" name="Stand. Genomic Sci.">
        <title>Complete genome sequence of Pirellula staleyi type strain (ATCC 27377).</title>
        <authorList>
            <person name="Clum A."/>
            <person name="Tindall B.J."/>
            <person name="Sikorski J."/>
            <person name="Ivanova N."/>
            <person name="Mavrommatis K."/>
            <person name="Lucas S."/>
            <person name="Glavina del Rio T."/>
            <person name="Nolan M."/>
            <person name="Chen F."/>
            <person name="Tice H."/>
            <person name="Pitluck S."/>
            <person name="Cheng J.F."/>
            <person name="Chertkov O."/>
            <person name="Brettin T."/>
            <person name="Han C."/>
            <person name="Detter J.C."/>
            <person name="Kuske C."/>
            <person name="Bruce D."/>
            <person name="Goodwin L."/>
            <person name="Ovchinikova G."/>
            <person name="Pati A."/>
            <person name="Mikhailova N."/>
            <person name="Chen A."/>
            <person name="Palaniappan K."/>
            <person name="Land M."/>
            <person name="Hauser L."/>
            <person name="Chang Y.J."/>
            <person name="Jeffries C.D."/>
            <person name="Chain P."/>
            <person name="Rohde M."/>
            <person name="Goker M."/>
            <person name="Bristow J."/>
            <person name="Eisen J.A."/>
            <person name="Markowitz V."/>
            <person name="Hugenholtz P."/>
            <person name="Kyrpides N.C."/>
            <person name="Klenk H.P."/>
            <person name="Lapidus A."/>
        </authorList>
    </citation>
    <scope>NUCLEOTIDE SEQUENCE [LARGE SCALE GENOMIC DNA]</scope>
    <source>
        <strain evidence="10">ATCC 27377 / DSM 6068 / ICPB 4128</strain>
    </source>
</reference>
<evidence type="ECO:0000313" key="9">
    <source>
        <dbReference type="EMBL" id="ADB14921.1"/>
    </source>
</evidence>
<feature type="transmembrane region" description="Helical" evidence="7">
    <location>
        <begin position="825"/>
        <end position="849"/>
    </location>
</feature>
<keyword evidence="5 7" id="KW-0472">Membrane</keyword>
<evidence type="ECO:0000256" key="5">
    <source>
        <dbReference type="ARBA" id="ARBA00023136"/>
    </source>
</evidence>
<dbReference type="InterPro" id="IPR000731">
    <property type="entry name" value="SSD"/>
</dbReference>
<feature type="region of interest" description="Disordered" evidence="6">
    <location>
        <begin position="905"/>
        <end position="956"/>
    </location>
</feature>